<gene>
    <name evidence="2" type="ORF">MOMUL_01410</name>
</gene>
<feature type="transmembrane region" description="Helical" evidence="1">
    <location>
        <begin position="306"/>
        <end position="330"/>
    </location>
</feature>
<feature type="transmembrane region" description="Helical" evidence="1">
    <location>
        <begin position="171"/>
        <end position="190"/>
    </location>
</feature>
<dbReference type="PANTHER" id="PTHR39556:SF1">
    <property type="entry name" value="PROTEIN, PUTATIVE-RELATED"/>
    <property type="match status" value="1"/>
</dbReference>
<feature type="transmembrane region" description="Helical" evidence="1">
    <location>
        <begin position="211"/>
        <end position="231"/>
    </location>
</feature>
<dbReference type="Pfam" id="PF04165">
    <property type="entry name" value="DUF401"/>
    <property type="match status" value="1"/>
</dbReference>
<keyword evidence="3" id="KW-1185">Reference proteome</keyword>
<dbReference type="Proteomes" id="UP000075670">
    <property type="component" value="Unassembled WGS sequence"/>
</dbReference>
<evidence type="ECO:0000313" key="3">
    <source>
        <dbReference type="Proteomes" id="UP000075670"/>
    </source>
</evidence>
<keyword evidence="1" id="KW-1133">Transmembrane helix</keyword>
<comment type="caution">
    <text evidence="2">The sequence shown here is derived from an EMBL/GenBank/DDBJ whole genome shotgun (WGS) entry which is preliminary data.</text>
</comment>
<dbReference type="PATRIC" id="fig|1122241.3.peg.154"/>
<feature type="transmembrane region" description="Helical" evidence="1">
    <location>
        <begin position="237"/>
        <end position="254"/>
    </location>
</feature>
<keyword evidence="1" id="KW-0812">Transmembrane</keyword>
<dbReference type="OrthoDB" id="367235at2"/>
<feature type="transmembrane region" description="Helical" evidence="1">
    <location>
        <begin position="59"/>
        <end position="76"/>
    </location>
</feature>
<evidence type="ECO:0000256" key="1">
    <source>
        <dbReference type="SAM" id="Phobius"/>
    </source>
</evidence>
<dbReference type="EMBL" id="LTBC01000001">
    <property type="protein sequence ID" value="KYH33440.1"/>
    <property type="molecule type" value="Genomic_DNA"/>
</dbReference>
<dbReference type="PANTHER" id="PTHR39556">
    <property type="entry name" value="PROTEIN, PUTATIVE-RELATED"/>
    <property type="match status" value="1"/>
</dbReference>
<organism evidence="2 3">
    <name type="scientific">Moorella mulderi DSM 14980</name>
    <dbReference type="NCBI Taxonomy" id="1122241"/>
    <lineage>
        <taxon>Bacteria</taxon>
        <taxon>Bacillati</taxon>
        <taxon>Bacillota</taxon>
        <taxon>Clostridia</taxon>
        <taxon>Neomoorellales</taxon>
        <taxon>Neomoorellaceae</taxon>
        <taxon>Neomoorella</taxon>
    </lineage>
</organism>
<feature type="transmembrane region" description="Helical" evidence="1">
    <location>
        <begin position="342"/>
        <end position="361"/>
    </location>
</feature>
<dbReference type="AlphaFoldDB" id="A0A151B0U5"/>
<name>A0A151B0U5_9FIRM</name>
<evidence type="ECO:0000313" key="2">
    <source>
        <dbReference type="EMBL" id="KYH33440.1"/>
    </source>
</evidence>
<dbReference type="InterPro" id="IPR007294">
    <property type="entry name" value="DUF401"/>
</dbReference>
<protein>
    <recommendedName>
        <fullName evidence="4">DUF401 family protein</fullName>
    </recommendedName>
</protein>
<evidence type="ECO:0008006" key="4">
    <source>
        <dbReference type="Google" id="ProtNLM"/>
    </source>
</evidence>
<feature type="transmembrane region" description="Helical" evidence="1">
    <location>
        <begin position="97"/>
        <end position="122"/>
    </location>
</feature>
<feature type="transmembrane region" description="Helical" evidence="1">
    <location>
        <begin position="381"/>
        <end position="402"/>
    </location>
</feature>
<reference evidence="2 3" key="1">
    <citation type="submission" date="2016-02" db="EMBL/GenBank/DDBJ databases">
        <title>Genome sequence of Moorella mulderi DSM 14980.</title>
        <authorList>
            <person name="Poehlein A."/>
            <person name="Daniel R."/>
        </authorList>
    </citation>
    <scope>NUCLEOTIDE SEQUENCE [LARGE SCALE GENOMIC DNA]</scope>
    <source>
        <strain evidence="2 3">DSM 14980</strain>
    </source>
</reference>
<dbReference type="RefSeq" id="WP_153018185.1">
    <property type="nucleotide sequence ID" value="NZ_LTBC01000001.1"/>
</dbReference>
<keyword evidence="1" id="KW-0472">Membrane</keyword>
<feature type="transmembrane region" description="Helical" evidence="1">
    <location>
        <begin position="266"/>
        <end position="286"/>
    </location>
</feature>
<proteinExistence type="predicted"/>
<accession>A0A151B0U5</accession>
<sequence length="403" mass="43798">MEGLKLLLVFGLMMVLLGRQAPLGPVMLGSSLLLAALYHTGPVAFLGMAWQATKSPVTLEMEVILALIMLFEHLLGQQGYLEKMLLGLRGLIRNQRLVMAMLPAFIGLMPSVGGALFSAPLVGQAAARTSMAAEEKSFINYYYRHIWEYFLPLYPGVLLASRLSGLPLPRLIAALAPYGLLVILLGIPALRRVKIEPEGEEREGLPASHHALAGELFLSILPVLVVVALVLVFQVEVGLAVGLVLLVLLVRHRYTPLKFWHLCREAIAVKTLLLVWGVMLFKQVLVDTRAVDGLPSLLAMLPVPEFVIFGLISFLVGMLTGLTVAYVGIAFPIVMTAVGGQISLPLAVFIFIAGFTGNMLTPMHLCLALTVDFFKADLRKVLRMMVGPEAALLAVAMAAYLVW</sequence>